<sequence>SWLVCIVLIHNASAKGFAIGVGLKGGLAVFSILARLKSRRNFSSVRKRVGMLSNGEAVVVACANVKAKDEVPVLSVVQPYSPRSKGVDEKFIVQGPESPSKGYDSSTGSSRSGRGRTEHDHAGRYKTNNKVAIFRDRDVNRKDPDYDRSYDSVKLNYYCRQLPIASRHGWALPSVEQPSVPNKTTSRRAKPPEGRA</sequence>
<dbReference type="EMBL" id="JADFTS010000007">
    <property type="protein sequence ID" value="KAF9598763.1"/>
    <property type="molecule type" value="Genomic_DNA"/>
</dbReference>
<evidence type="ECO:0000313" key="2">
    <source>
        <dbReference type="EMBL" id="KAF9598763.1"/>
    </source>
</evidence>
<organism evidence="2 3">
    <name type="scientific">Coptis chinensis</name>
    <dbReference type="NCBI Taxonomy" id="261450"/>
    <lineage>
        <taxon>Eukaryota</taxon>
        <taxon>Viridiplantae</taxon>
        <taxon>Streptophyta</taxon>
        <taxon>Embryophyta</taxon>
        <taxon>Tracheophyta</taxon>
        <taxon>Spermatophyta</taxon>
        <taxon>Magnoliopsida</taxon>
        <taxon>Ranunculales</taxon>
        <taxon>Ranunculaceae</taxon>
        <taxon>Coptidoideae</taxon>
        <taxon>Coptis</taxon>
    </lineage>
</organism>
<gene>
    <name evidence="2" type="ORF">IFM89_031431</name>
</gene>
<proteinExistence type="predicted"/>
<dbReference type="Proteomes" id="UP000631114">
    <property type="component" value="Unassembled WGS sequence"/>
</dbReference>
<keyword evidence="3" id="KW-1185">Reference proteome</keyword>
<name>A0A835LKB3_9MAGN</name>
<accession>A0A835LKB3</accession>
<dbReference type="OrthoDB" id="291792at2759"/>
<comment type="caution">
    <text evidence="2">The sequence shown here is derived from an EMBL/GenBank/DDBJ whole genome shotgun (WGS) entry which is preliminary data.</text>
</comment>
<reference evidence="2 3" key="1">
    <citation type="submission" date="2020-10" db="EMBL/GenBank/DDBJ databases">
        <title>The Coptis chinensis genome and diversification of protoberbering-type alkaloids.</title>
        <authorList>
            <person name="Wang B."/>
            <person name="Shu S."/>
            <person name="Song C."/>
            <person name="Liu Y."/>
        </authorList>
    </citation>
    <scope>NUCLEOTIDE SEQUENCE [LARGE SCALE GENOMIC DNA]</scope>
    <source>
        <strain evidence="2">HL-2020</strain>
        <tissue evidence="2">Leaf</tissue>
    </source>
</reference>
<feature type="non-terminal residue" evidence="2">
    <location>
        <position position="196"/>
    </location>
</feature>
<dbReference type="AlphaFoldDB" id="A0A835LKB3"/>
<evidence type="ECO:0000313" key="3">
    <source>
        <dbReference type="Proteomes" id="UP000631114"/>
    </source>
</evidence>
<protein>
    <submittedName>
        <fullName evidence="2">Uncharacterized protein</fullName>
    </submittedName>
</protein>
<evidence type="ECO:0000256" key="1">
    <source>
        <dbReference type="SAM" id="MobiDB-lite"/>
    </source>
</evidence>
<feature type="region of interest" description="Disordered" evidence="1">
    <location>
        <begin position="169"/>
        <end position="196"/>
    </location>
</feature>
<feature type="region of interest" description="Disordered" evidence="1">
    <location>
        <begin position="88"/>
        <end position="127"/>
    </location>
</feature>